<keyword evidence="8 9" id="KW-0472">Membrane</keyword>
<dbReference type="Pfam" id="PF02508">
    <property type="entry name" value="Rnf-Nqr"/>
    <property type="match status" value="1"/>
</dbReference>
<dbReference type="AlphaFoldDB" id="A0A8J6TX82"/>
<evidence type="ECO:0000256" key="3">
    <source>
        <dbReference type="ARBA" id="ARBA00022519"/>
    </source>
</evidence>
<proteinExistence type="inferred from homology"/>
<reference evidence="10 11" key="1">
    <citation type="submission" date="2020-08" db="EMBL/GenBank/DDBJ databases">
        <title>Bridging the membrane lipid divide: bacteria of the FCB group superphylum have the potential to synthesize archaeal ether lipids.</title>
        <authorList>
            <person name="Villanueva L."/>
            <person name="Von Meijenfeldt F.A.B."/>
            <person name="Westbye A.B."/>
            <person name="Yadav S."/>
            <person name="Hopmans E.C."/>
            <person name="Dutilh B.E."/>
            <person name="Sinninghe Damste J.S."/>
        </authorList>
    </citation>
    <scope>NUCLEOTIDE SEQUENCE [LARGE SCALE GENOMIC DNA]</scope>
    <source>
        <strain evidence="10">NIOZ-UU100</strain>
    </source>
</reference>
<keyword evidence="7 9" id="KW-1133">Transmembrane helix</keyword>
<name>A0A8J6TX82_9GAMM</name>
<comment type="similarity">
    <text evidence="9">Belongs to the NqrDE/RnfAE family.</text>
</comment>
<evidence type="ECO:0000313" key="11">
    <source>
        <dbReference type="Proteomes" id="UP000654401"/>
    </source>
</evidence>
<comment type="function">
    <text evidence="9">Part of a membrane-bound complex that couples electron transfer with translocation of ions across the membrane.</text>
</comment>
<dbReference type="GO" id="GO:0012505">
    <property type="term" value="C:endomembrane system"/>
    <property type="evidence" value="ECO:0007669"/>
    <property type="project" value="UniProtKB-SubCell"/>
</dbReference>
<sequence>MMTDAAFQHFLWIFVSALLVNNFVLAYFLGLCPFLGVSGKLETSFRLGLATTFVLIITAICAWILNTYVLPHAPYLRLISFIVVIASVVQFIEMLIKKLSPSLFRSLGIFLPLITTNCAILGLAIFATNREYGFAESIIFALGAGGGFTLALLLMAGLREESELSDVPTLIRGTAFNLIIAGILSMAFMGFAGLFSS</sequence>
<evidence type="ECO:0000256" key="4">
    <source>
        <dbReference type="ARBA" id="ARBA00022692"/>
    </source>
</evidence>
<evidence type="ECO:0000256" key="9">
    <source>
        <dbReference type="HAMAP-Rule" id="MF_00459"/>
    </source>
</evidence>
<dbReference type="InterPro" id="IPR050133">
    <property type="entry name" value="NqrDE/RnfAE_oxidrdctase"/>
</dbReference>
<accession>A0A8J6TX82</accession>
<evidence type="ECO:0000256" key="2">
    <source>
        <dbReference type="ARBA" id="ARBA00022448"/>
    </source>
</evidence>
<dbReference type="PIRSF" id="PIRSF006102">
    <property type="entry name" value="NQR_DE"/>
    <property type="match status" value="1"/>
</dbReference>
<evidence type="ECO:0000256" key="6">
    <source>
        <dbReference type="ARBA" id="ARBA00022982"/>
    </source>
</evidence>
<feature type="transmembrane region" description="Helical" evidence="9">
    <location>
        <begin position="12"/>
        <end position="35"/>
    </location>
</feature>
<dbReference type="EMBL" id="JACNFK010000020">
    <property type="protein sequence ID" value="MBC8519302.1"/>
    <property type="molecule type" value="Genomic_DNA"/>
</dbReference>
<dbReference type="GO" id="GO:0022900">
    <property type="term" value="P:electron transport chain"/>
    <property type="evidence" value="ECO:0007669"/>
    <property type="project" value="UniProtKB-UniRule"/>
</dbReference>
<keyword evidence="9" id="KW-1003">Cell membrane</keyword>
<evidence type="ECO:0000256" key="5">
    <source>
        <dbReference type="ARBA" id="ARBA00022967"/>
    </source>
</evidence>
<feature type="transmembrane region" description="Helical" evidence="9">
    <location>
        <begin position="170"/>
        <end position="195"/>
    </location>
</feature>
<keyword evidence="2 9" id="KW-0813">Transport</keyword>
<evidence type="ECO:0000256" key="1">
    <source>
        <dbReference type="ARBA" id="ARBA00004127"/>
    </source>
</evidence>
<keyword evidence="5 9" id="KW-1278">Translocase</keyword>
<comment type="subunit">
    <text evidence="9">The complex is composed of six subunits: RnfA, RnfB, RnfC, RnfD, RnfE and RnfG.</text>
</comment>
<evidence type="ECO:0000313" key="10">
    <source>
        <dbReference type="EMBL" id="MBC8519302.1"/>
    </source>
</evidence>
<evidence type="ECO:0000256" key="7">
    <source>
        <dbReference type="ARBA" id="ARBA00022989"/>
    </source>
</evidence>
<gene>
    <name evidence="9" type="primary">rnfA</name>
    <name evidence="10" type="ORF">H8D24_02710</name>
</gene>
<keyword evidence="3 9" id="KW-0997">Cell inner membrane</keyword>
<protein>
    <recommendedName>
        <fullName evidence="9">Ion-translocating oxidoreductase complex subunit A</fullName>
        <ecNumber evidence="9">7.-.-.-</ecNumber>
    </recommendedName>
    <alternativeName>
        <fullName evidence="9">Rnf electron transport complex subunit A</fullName>
    </alternativeName>
</protein>
<keyword evidence="6 9" id="KW-0249">Electron transport</keyword>
<dbReference type="EC" id="7.-.-.-" evidence="9"/>
<dbReference type="NCBIfam" id="TIGR01943">
    <property type="entry name" value="rnfA"/>
    <property type="match status" value="1"/>
</dbReference>
<dbReference type="Proteomes" id="UP000654401">
    <property type="component" value="Unassembled WGS sequence"/>
</dbReference>
<feature type="transmembrane region" description="Helical" evidence="9">
    <location>
        <begin position="47"/>
        <end position="69"/>
    </location>
</feature>
<dbReference type="PANTHER" id="PTHR30335">
    <property type="entry name" value="INTEGRAL MEMBRANE PROTEIN OF SOXR-REDUCING COMPLEX"/>
    <property type="match status" value="1"/>
</dbReference>
<dbReference type="InterPro" id="IPR011293">
    <property type="entry name" value="Ion_transpt_RnfA/RsxA"/>
</dbReference>
<dbReference type="InterPro" id="IPR003667">
    <property type="entry name" value="NqrDE/RnfAE"/>
</dbReference>
<dbReference type="HAMAP" id="MF_00459">
    <property type="entry name" value="RsxA_RnfA"/>
    <property type="match status" value="1"/>
</dbReference>
<keyword evidence="4 9" id="KW-0812">Transmembrane</keyword>
<comment type="subcellular location">
    <subcellularLocation>
        <location evidence="9">Cell inner membrane</location>
        <topology evidence="9">Multi-pass membrane protein</topology>
    </subcellularLocation>
    <subcellularLocation>
        <location evidence="1">Endomembrane system</location>
        <topology evidence="1">Multi-pass membrane protein</topology>
    </subcellularLocation>
</comment>
<organism evidence="10 11">
    <name type="scientific">Candidatus Thiopontia autotrophica</name>
    <dbReference type="NCBI Taxonomy" id="2841688"/>
    <lineage>
        <taxon>Bacteria</taxon>
        <taxon>Pseudomonadati</taxon>
        <taxon>Pseudomonadota</taxon>
        <taxon>Gammaproteobacteria</taxon>
        <taxon>Candidatus Thiopontia</taxon>
    </lineage>
</organism>
<dbReference type="PANTHER" id="PTHR30335:SF0">
    <property type="entry name" value="ION-TRANSLOCATING OXIDOREDUCTASE COMPLEX SUBUNIT A"/>
    <property type="match status" value="1"/>
</dbReference>
<feature type="transmembrane region" description="Helical" evidence="9">
    <location>
        <begin position="75"/>
        <end position="95"/>
    </location>
</feature>
<feature type="transmembrane region" description="Helical" evidence="9">
    <location>
        <begin position="107"/>
        <end position="126"/>
    </location>
</feature>
<evidence type="ECO:0000256" key="8">
    <source>
        <dbReference type="ARBA" id="ARBA00023136"/>
    </source>
</evidence>
<comment type="caution">
    <text evidence="10">The sequence shown here is derived from an EMBL/GenBank/DDBJ whole genome shotgun (WGS) entry which is preliminary data.</text>
</comment>
<feature type="transmembrane region" description="Helical" evidence="9">
    <location>
        <begin position="138"/>
        <end position="158"/>
    </location>
</feature>
<dbReference type="GO" id="GO:0005886">
    <property type="term" value="C:plasma membrane"/>
    <property type="evidence" value="ECO:0007669"/>
    <property type="project" value="UniProtKB-SubCell"/>
</dbReference>